<keyword evidence="7" id="KW-0503">Monooxygenase</keyword>
<dbReference type="OrthoDB" id="1844152at2759"/>
<feature type="transmembrane region" description="Helical" evidence="9">
    <location>
        <begin position="20"/>
        <end position="36"/>
    </location>
</feature>
<sequence>MHSMLWAELLPRLDAIGKPLPLIVTIAVILFVYHAFQPFRSNVPILNGRKGLELTNQRPKKEYVSQATKLVGDWFNSNPNKPVRLISDVEEITVLPPSLAQEIRSDKRLSFSQWTFKLTSQKSFHGNLPGFDGFAAGTGGTNLVQTVVTKDLTKFLSAVPCTSGFSSLTEKWHDIPMRDKVLRLVARISSRVFLGPELCRNENWLRITRDYTVTGFFAGEDLRMWPEFVRPLVHWFLPGCRKLRADVKEARSMINSVVEERRKRNQELTAAGQDIPDYNDAIAWFDKAAKGATYDRAAMQLSLSLAAIHTTTDLLTQVLTRISQNLEILKPLREEMISVLREEGWNKTSLYKMKLLDSVIKESQRMKPTEIVSMMRLALDDVKLSDGTVIPKNTGVAVSSHRMWDPSLHPNPHQWDGTRFYKMRDDPAKQNSSQLVSTSPDYLAFGHGQNACPGRFFASNEVKIALIQIILKYDFELKEGASPQIYKHGFTLTGDPFLELRIRRRKEEVPL</sequence>
<organism evidence="10 11">
    <name type="scientific">Fusarium vanettenii (strain ATCC MYA-4622 / CBS 123669 / FGSC 9596 / NRRL 45880 / 77-13-4)</name>
    <name type="common">Fusarium solani subsp. pisi</name>
    <dbReference type="NCBI Taxonomy" id="660122"/>
    <lineage>
        <taxon>Eukaryota</taxon>
        <taxon>Fungi</taxon>
        <taxon>Dikarya</taxon>
        <taxon>Ascomycota</taxon>
        <taxon>Pezizomycotina</taxon>
        <taxon>Sordariomycetes</taxon>
        <taxon>Hypocreomycetidae</taxon>
        <taxon>Hypocreales</taxon>
        <taxon>Nectriaceae</taxon>
        <taxon>Fusarium</taxon>
        <taxon>Fusarium solani species complex</taxon>
        <taxon>Fusarium vanettenii</taxon>
    </lineage>
</organism>
<evidence type="ECO:0000256" key="9">
    <source>
        <dbReference type="SAM" id="Phobius"/>
    </source>
</evidence>
<dbReference type="InterPro" id="IPR036396">
    <property type="entry name" value="Cyt_P450_sf"/>
</dbReference>
<comment type="cofactor">
    <cofactor evidence="1 8">
        <name>heme</name>
        <dbReference type="ChEBI" id="CHEBI:30413"/>
    </cofactor>
</comment>
<keyword evidence="4 8" id="KW-0479">Metal-binding</keyword>
<reference evidence="10 11" key="1">
    <citation type="journal article" date="2009" name="PLoS Genet.">
        <title>The genome of Nectria haematococca: contribution of supernumerary chromosomes to gene expansion.</title>
        <authorList>
            <person name="Coleman J.J."/>
            <person name="Rounsley S.D."/>
            <person name="Rodriguez-Carres M."/>
            <person name="Kuo A."/>
            <person name="Wasmann C.C."/>
            <person name="Grimwood J."/>
            <person name="Schmutz J."/>
            <person name="Taga M."/>
            <person name="White G.J."/>
            <person name="Zhou S."/>
            <person name="Schwartz D.C."/>
            <person name="Freitag M."/>
            <person name="Ma L.J."/>
            <person name="Danchin E.G."/>
            <person name="Henrissat B."/>
            <person name="Coutinho P.M."/>
            <person name="Nelson D.R."/>
            <person name="Straney D."/>
            <person name="Napoli C.A."/>
            <person name="Barker B.M."/>
            <person name="Gribskov M."/>
            <person name="Rep M."/>
            <person name="Kroken S."/>
            <person name="Molnar I."/>
            <person name="Rensing C."/>
            <person name="Kennell J.C."/>
            <person name="Zamora J."/>
            <person name="Farman M.L."/>
            <person name="Selker E.U."/>
            <person name="Salamov A."/>
            <person name="Shapiro H."/>
            <person name="Pangilinan J."/>
            <person name="Lindquist E."/>
            <person name="Lamers C."/>
            <person name="Grigoriev I.V."/>
            <person name="Geiser D.M."/>
            <person name="Covert S.F."/>
            <person name="Temporini E."/>
            <person name="Vanetten H.D."/>
        </authorList>
    </citation>
    <scope>NUCLEOTIDE SEQUENCE [LARGE SCALE GENOMIC DNA]</scope>
    <source>
        <strain evidence="11">ATCC MYA-4622 / CBS 123669 / FGSC 9596 / NRRL 45880 / 77-13-4</strain>
    </source>
</reference>
<keyword evidence="6 8" id="KW-0408">Iron</keyword>
<dbReference type="OMA" id="QNVARKP"/>
<dbReference type="GO" id="GO:0004497">
    <property type="term" value="F:monooxygenase activity"/>
    <property type="evidence" value="ECO:0007669"/>
    <property type="project" value="UniProtKB-KW"/>
</dbReference>
<evidence type="ECO:0000256" key="3">
    <source>
        <dbReference type="ARBA" id="ARBA00022617"/>
    </source>
</evidence>
<keyword evidence="9" id="KW-1133">Transmembrane helix</keyword>
<dbReference type="Proteomes" id="UP000005206">
    <property type="component" value="Chromosome 9"/>
</dbReference>
<name>C7YVC3_FUSV7</name>
<keyword evidence="5" id="KW-0560">Oxidoreductase</keyword>
<dbReference type="AlphaFoldDB" id="C7YVC3"/>
<feature type="binding site" description="axial binding residue" evidence="8">
    <location>
        <position position="452"/>
    </location>
    <ligand>
        <name>heme</name>
        <dbReference type="ChEBI" id="CHEBI:30413"/>
    </ligand>
    <ligandPart>
        <name>Fe</name>
        <dbReference type="ChEBI" id="CHEBI:18248"/>
    </ligandPart>
</feature>
<keyword evidence="11" id="KW-1185">Reference proteome</keyword>
<evidence type="ECO:0000256" key="4">
    <source>
        <dbReference type="ARBA" id="ARBA00022723"/>
    </source>
</evidence>
<dbReference type="EMBL" id="GG698900">
    <property type="protein sequence ID" value="EEU44957.1"/>
    <property type="molecule type" value="Genomic_DNA"/>
</dbReference>
<dbReference type="CDD" id="cd11041">
    <property type="entry name" value="CYP503A1-like"/>
    <property type="match status" value="1"/>
</dbReference>
<keyword evidence="3 8" id="KW-0349">Heme</keyword>
<evidence type="ECO:0000256" key="7">
    <source>
        <dbReference type="ARBA" id="ARBA00023033"/>
    </source>
</evidence>
<evidence type="ECO:0000256" key="5">
    <source>
        <dbReference type="ARBA" id="ARBA00023002"/>
    </source>
</evidence>
<dbReference type="Gene3D" id="1.10.630.10">
    <property type="entry name" value="Cytochrome P450"/>
    <property type="match status" value="1"/>
</dbReference>
<accession>C7YVC3</accession>
<evidence type="ECO:0000256" key="2">
    <source>
        <dbReference type="ARBA" id="ARBA00010617"/>
    </source>
</evidence>
<dbReference type="GeneID" id="9674700"/>
<dbReference type="RefSeq" id="XP_003050670.1">
    <property type="nucleotide sequence ID" value="XM_003050624.1"/>
</dbReference>
<evidence type="ECO:0000313" key="10">
    <source>
        <dbReference type="EMBL" id="EEU44957.1"/>
    </source>
</evidence>
<protein>
    <recommendedName>
        <fullName evidence="12">Cytochrome P450</fullName>
    </recommendedName>
</protein>
<dbReference type="eggNOG" id="KOG0157">
    <property type="taxonomic scope" value="Eukaryota"/>
</dbReference>
<dbReference type="HOGENOM" id="CLU_022195_0_3_1"/>
<keyword evidence="9" id="KW-0812">Transmembrane</keyword>
<dbReference type="GO" id="GO:0020037">
    <property type="term" value="F:heme binding"/>
    <property type="evidence" value="ECO:0007669"/>
    <property type="project" value="InterPro"/>
</dbReference>
<dbReference type="Pfam" id="PF00067">
    <property type="entry name" value="p450"/>
    <property type="match status" value="1"/>
</dbReference>
<dbReference type="GO" id="GO:0005506">
    <property type="term" value="F:iron ion binding"/>
    <property type="evidence" value="ECO:0007669"/>
    <property type="project" value="InterPro"/>
</dbReference>
<dbReference type="InParanoid" id="C7YVC3"/>
<dbReference type="GO" id="GO:0016705">
    <property type="term" value="F:oxidoreductase activity, acting on paired donors, with incorporation or reduction of molecular oxygen"/>
    <property type="evidence" value="ECO:0007669"/>
    <property type="project" value="InterPro"/>
</dbReference>
<keyword evidence="9" id="KW-0472">Membrane</keyword>
<dbReference type="VEuPathDB" id="FungiDB:NECHADRAFT_85225"/>
<gene>
    <name evidence="10" type="ORF">NECHADRAFT_85225</name>
</gene>
<evidence type="ECO:0000256" key="1">
    <source>
        <dbReference type="ARBA" id="ARBA00001971"/>
    </source>
</evidence>
<dbReference type="PRINTS" id="PR00465">
    <property type="entry name" value="EP450IV"/>
</dbReference>
<dbReference type="InterPro" id="IPR002403">
    <property type="entry name" value="Cyt_P450_E_grp-IV"/>
</dbReference>
<evidence type="ECO:0000256" key="8">
    <source>
        <dbReference type="PIRSR" id="PIRSR602403-1"/>
    </source>
</evidence>
<evidence type="ECO:0000256" key="6">
    <source>
        <dbReference type="ARBA" id="ARBA00023004"/>
    </source>
</evidence>
<evidence type="ECO:0008006" key="12">
    <source>
        <dbReference type="Google" id="ProtNLM"/>
    </source>
</evidence>
<comment type="similarity">
    <text evidence="2">Belongs to the cytochrome P450 family.</text>
</comment>
<proteinExistence type="inferred from homology"/>
<dbReference type="PANTHER" id="PTHR46206">
    <property type="entry name" value="CYTOCHROME P450"/>
    <property type="match status" value="1"/>
</dbReference>
<dbReference type="InterPro" id="IPR001128">
    <property type="entry name" value="Cyt_P450"/>
</dbReference>
<dbReference type="PANTHER" id="PTHR46206:SF2">
    <property type="entry name" value="CYTOCHROME P450 MONOOXYGENASE AUSG-RELATED"/>
    <property type="match status" value="1"/>
</dbReference>
<dbReference type="SUPFAM" id="SSF48264">
    <property type="entry name" value="Cytochrome P450"/>
    <property type="match status" value="1"/>
</dbReference>
<dbReference type="KEGG" id="nhe:NECHADRAFT_85225"/>
<evidence type="ECO:0000313" key="11">
    <source>
        <dbReference type="Proteomes" id="UP000005206"/>
    </source>
</evidence>